<evidence type="ECO:0000313" key="8">
    <source>
        <dbReference type="Proteomes" id="UP000325255"/>
    </source>
</evidence>
<dbReference type="SMART" id="SM00267">
    <property type="entry name" value="GGDEF"/>
    <property type="match status" value="1"/>
</dbReference>
<evidence type="ECO:0000256" key="4">
    <source>
        <dbReference type="SAM" id="Coils"/>
    </source>
</evidence>
<proteinExistence type="predicted"/>
<dbReference type="PROSITE" id="PS50109">
    <property type="entry name" value="HIS_KIN"/>
    <property type="match status" value="1"/>
</dbReference>
<dbReference type="InterPro" id="IPR005467">
    <property type="entry name" value="His_kinase_dom"/>
</dbReference>
<evidence type="ECO:0000313" key="7">
    <source>
        <dbReference type="EMBL" id="KAA5611166.1"/>
    </source>
</evidence>
<comment type="catalytic activity">
    <reaction evidence="1">
        <text>ATP + protein L-histidine = ADP + protein N-phospho-L-histidine.</text>
        <dbReference type="EC" id="2.7.13.3"/>
    </reaction>
</comment>
<dbReference type="GO" id="GO:0000155">
    <property type="term" value="F:phosphorelay sensor kinase activity"/>
    <property type="evidence" value="ECO:0007669"/>
    <property type="project" value="InterPro"/>
</dbReference>
<reference evidence="7 8" key="1">
    <citation type="submission" date="2019-09" db="EMBL/GenBank/DDBJ databases">
        <title>Genome sequence of Rhodovastum atsumiense, a diverse member of the Acetobacteraceae family of non-sulfur purple photosynthetic bacteria.</title>
        <authorList>
            <person name="Meyer T."/>
            <person name="Kyndt J."/>
        </authorList>
    </citation>
    <scope>NUCLEOTIDE SEQUENCE [LARGE SCALE GENOMIC DNA]</scope>
    <source>
        <strain evidence="7 8">DSM 21279</strain>
    </source>
</reference>
<dbReference type="PRINTS" id="PR00344">
    <property type="entry name" value="BCTRLSENSOR"/>
</dbReference>
<name>A0A5M6IS85_9PROT</name>
<dbReference type="InterPro" id="IPR036890">
    <property type="entry name" value="HATPase_C_sf"/>
</dbReference>
<dbReference type="InterPro" id="IPR003594">
    <property type="entry name" value="HATPase_dom"/>
</dbReference>
<comment type="caution">
    <text evidence="7">The sequence shown here is derived from an EMBL/GenBank/DDBJ whole genome shotgun (WGS) entry which is preliminary data.</text>
</comment>
<dbReference type="InterPro" id="IPR000160">
    <property type="entry name" value="GGDEF_dom"/>
</dbReference>
<dbReference type="EMBL" id="VWPK01000023">
    <property type="protein sequence ID" value="KAA5611166.1"/>
    <property type="molecule type" value="Genomic_DNA"/>
</dbReference>
<protein>
    <recommendedName>
        <fullName evidence="2">histidine kinase</fullName>
        <ecNumber evidence="2">2.7.13.3</ecNumber>
    </recommendedName>
</protein>
<evidence type="ECO:0000259" key="5">
    <source>
        <dbReference type="PROSITE" id="PS50109"/>
    </source>
</evidence>
<evidence type="ECO:0000256" key="3">
    <source>
        <dbReference type="ARBA" id="ARBA00022553"/>
    </source>
</evidence>
<organism evidence="7 8">
    <name type="scientific">Rhodovastum atsumiense</name>
    <dbReference type="NCBI Taxonomy" id="504468"/>
    <lineage>
        <taxon>Bacteria</taxon>
        <taxon>Pseudomonadati</taxon>
        <taxon>Pseudomonadota</taxon>
        <taxon>Alphaproteobacteria</taxon>
        <taxon>Acetobacterales</taxon>
        <taxon>Acetobacteraceae</taxon>
        <taxon>Rhodovastum</taxon>
    </lineage>
</organism>
<keyword evidence="8" id="KW-1185">Reference proteome</keyword>
<dbReference type="SUPFAM" id="SSF55073">
    <property type="entry name" value="Nucleotide cyclase"/>
    <property type="match status" value="1"/>
</dbReference>
<gene>
    <name evidence="7" type="ORF">F1189_15460</name>
</gene>
<dbReference type="CDD" id="cd01949">
    <property type="entry name" value="GGDEF"/>
    <property type="match status" value="1"/>
</dbReference>
<dbReference type="SUPFAM" id="SSF47384">
    <property type="entry name" value="Homodimeric domain of signal transducing histidine kinase"/>
    <property type="match status" value="1"/>
</dbReference>
<keyword evidence="3" id="KW-0597">Phosphoprotein</keyword>
<dbReference type="AlphaFoldDB" id="A0A5M6IS85"/>
<dbReference type="Pfam" id="PF02518">
    <property type="entry name" value="HATPase_c"/>
    <property type="match status" value="1"/>
</dbReference>
<feature type="domain" description="GGDEF" evidence="6">
    <location>
        <begin position="165"/>
        <end position="298"/>
    </location>
</feature>
<dbReference type="Pfam" id="PF00990">
    <property type="entry name" value="GGDEF"/>
    <property type="match status" value="1"/>
</dbReference>
<dbReference type="SMART" id="SM00387">
    <property type="entry name" value="HATPase_c"/>
    <property type="match status" value="1"/>
</dbReference>
<dbReference type="Proteomes" id="UP000325255">
    <property type="component" value="Unassembled WGS sequence"/>
</dbReference>
<dbReference type="Gene3D" id="3.30.70.270">
    <property type="match status" value="1"/>
</dbReference>
<dbReference type="SMART" id="SM00388">
    <property type="entry name" value="HisKA"/>
    <property type="match status" value="1"/>
</dbReference>
<dbReference type="CDD" id="cd00082">
    <property type="entry name" value="HisKA"/>
    <property type="match status" value="1"/>
</dbReference>
<keyword evidence="4" id="KW-0175">Coiled coil</keyword>
<dbReference type="InterPro" id="IPR004358">
    <property type="entry name" value="Sig_transdc_His_kin-like_C"/>
</dbReference>
<dbReference type="EC" id="2.7.13.3" evidence="2"/>
<feature type="coiled-coil region" evidence="4">
    <location>
        <begin position="272"/>
        <end position="305"/>
    </location>
</feature>
<sequence length="560" mass="62400">MIDCDHSSDLEILTDFLYVVPIGLMRFRLDGEVELVNPMVAQMLMPLLPDGDLSNVYASLGRFVPNLDRRLSEFPFNHGIVMHQERYHAVMEPHRVVLSVTIHRVDQTAWIAVIEDVTAQAEQERQLAETKADLTWRRYFDPLTRLPNRSQLELRLAESGRQEGERPTLVFIDIAGVRAIMEMRGYTAGDRLLVEIADRLRKVAGESNFVARLGGTNFVILCRWLGNEALKDLEYRIQEAIAAPFRIEHENCVVSANVAIAPVDQPAGFDLMKAAGKAMHELRQRHESEENAERHRQKMESLGRMMGGVAHEINNMLQPIGVLAEELIISNLVREAGRQHLDVMLECTEKTKEIIAGLLAFSRPGVREVEVVEPAEVLADSLRLARQAIPVNVFVRTEVAGVVPRIAVNRTAFSQIILNLLTNAAAAMGYRGSVRVTLNEHLVVESGHARIVRRPRYVRLRVIDTGCGMNRETLDRVFEPFFTTKPIGQGTGLGLPVVYGLVQEMRGIITLLSEPGQGTTVTILIPVHEDAPDRVGADRTALAGVTARPVLQEAISDDGQ</sequence>
<dbReference type="Gene3D" id="3.30.565.10">
    <property type="entry name" value="Histidine kinase-like ATPase, C-terminal domain"/>
    <property type="match status" value="1"/>
</dbReference>
<dbReference type="PANTHER" id="PTHR43065:SF42">
    <property type="entry name" value="TWO-COMPONENT SENSOR PPRA"/>
    <property type="match status" value="1"/>
</dbReference>
<evidence type="ECO:0000259" key="6">
    <source>
        <dbReference type="PROSITE" id="PS50887"/>
    </source>
</evidence>
<accession>A0A5M6IS85</accession>
<dbReference type="SUPFAM" id="SSF55874">
    <property type="entry name" value="ATPase domain of HSP90 chaperone/DNA topoisomerase II/histidine kinase"/>
    <property type="match status" value="1"/>
</dbReference>
<dbReference type="OrthoDB" id="7991996at2"/>
<dbReference type="InterPro" id="IPR029787">
    <property type="entry name" value="Nucleotide_cyclase"/>
</dbReference>
<dbReference type="PANTHER" id="PTHR43065">
    <property type="entry name" value="SENSOR HISTIDINE KINASE"/>
    <property type="match status" value="1"/>
</dbReference>
<dbReference type="RefSeq" id="WP_150041729.1">
    <property type="nucleotide sequence ID" value="NZ_OW485601.1"/>
</dbReference>
<dbReference type="InterPro" id="IPR043128">
    <property type="entry name" value="Rev_trsase/Diguanyl_cyclase"/>
</dbReference>
<evidence type="ECO:0000256" key="2">
    <source>
        <dbReference type="ARBA" id="ARBA00012438"/>
    </source>
</evidence>
<dbReference type="InterPro" id="IPR003661">
    <property type="entry name" value="HisK_dim/P_dom"/>
</dbReference>
<feature type="domain" description="Histidine kinase" evidence="5">
    <location>
        <begin position="308"/>
        <end position="529"/>
    </location>
</feature>
<dbReference type="InterPro" id="IPR036097">
    <property type="entry name" value="HisK_dim/P_sf"/>
</dbReference>
<dbReference type="NCBIfam" id="TIGR00254">
    <property type="entry name" value="GGDEF"/>
    <property type="match status" value="1"/>
</dbReference>
<dbReference type="PROSITE" id="PS50887">
    <property type="entry name" value="GGDEF"/>
    <property type="match status" value="1"/>
</dbReference>
<evidence type="ECO:0000256" key="1">
    <source>
        <dbReference type="ARBA" id="ARBA00000085"/>
    </source>
</evidence>
<dbReference type="Gene3D" id="1.10.287.130">
    <property type="match status" value="1"/>
</dbReference>